<dbReference type="PANTHER" id="PTHR35201">
    <property type="entry name" value="TERPENE SYNTHASE"/>
    <property type="match status" value="1"/>
</dbReference>
<dbReference type="InterPro" id="IPR008949">
    <property type="entry name" value="Isoprenoid_synthase_dom_sf"/>
</dbReference>
<dbReference type="Pfam" id="PF19086">
    <property type="entry name" value="Terpene_syn_C_2"/>
    <property type="match status" value="1"/>
</dbReference>
<dbReference type="EMBL" id="BNJF01000002">
    <property type="protein sequence ID" value="GHO47108.1"/>
    <property type="molecule type" value="Genomic_DNA"/>
</dbReference>
<comment type="similarity">
    <text evidence="1">Belongs to the terpene synthase family.</text>
</comment>
<reference evidence="2" key="1">
    <citation type="submission" date="2020-10" db="EMBL/GenBank/DDBJ databases">
        <title>Taxonomic study of unclassified bacteria belonging to the class Ktedonobacteria.</title>
        <authorList>
            <person name="Yabe S."/>
            <person name="Wang C.M."/>
            <person name="Zheng Y."/>
            <person name="Sakai Y."/>
            <person name="Cavaletti L."/>
            <person name="Monciardini P."/>
            <person name="Donadio S."/>
        </authorList>
    </citation>
    <scope>NUCLEOTIDE SEQUENCE</scope>
    <source>
        <strain evidence="2">SOSP1-1</strain>
    </source>
</reference>
<dbReference type="EC" id="4.2.3.-" evidence="1"/>
<comment type="cofactor">
    <cofactor evidence="1">
        <name>Mg(2+)</name>
        <dbReference type="ChEBI" id="CHEBI:18420"/>
    </cofactor>
</comment>
<name>A0A8J3I4V9_9CHLR</name>
<keyword evidence="1" id="KW-0479">Metal-binding</keyword>
<dbReference type="Gene3D" id="1.10.600.10">
    <property type="entry name" value="Farnesyl Diphosphate Synthase"/>
    <property type="match status" value="1"/>
</dbReference>
<dbReference type="GO" id="GO:0046872">
    <property type="term" value="F:metal ion binding"/>
    <property type="evidence" value="ECO:0007669"/>
    <property type="project" value="UniProtKB-KW"/>
</dbReference>
<keyword evidence="1" id="KW-0460">Magnesium</keyword>
<evidence type="ECO:0000313" key="3">
    <source>
        <dbReference type="Proteomes" id="UP000612362"/>
    </source>
</evidence>
<comment type="caution">
    <text evidence="2">The sequence shown here is derived from an EMBL/GenBank/DDBJ whole genome shotgun (WGS) entry which is preliminary data.</text>
</comment>
<dbReference type="Proteomes" id="UP000612362">
    <property type="component" value="Unassembled WGS sequence"/>
</dbReference>
<dbReference type="InterPro" id="IPR034686">
    <property type="entry name" value="Terpene_cyclase-like_2"/>
</dbReference>
<keyword evidence="1" id="KW-0456">Lyase</keyword>
<organism evidence="2 3">
    <name type="scientific">Ktedonospora formicarum</name>
    <dbReference type="NCBI Taxonomy" id="2778364"/>
    <lineage>
        <taxon>Bacteria</taxon>
        <taxon>Bacillati</taxon>
        <taxon>Chloroflexota</taxon>
        <taxon>Ktedonobacteria</taxon>
        <taxon>Ktedonobacterales</taxon>
        <taxon>Ktedonobacteraceae</taxon>
        <taxon>Ktedonospora</taxon>
    </lineage>
</organism>
<dbReference type="GO" id="GO:0010333">
    <property type="term" value="F:terpene synthase activity"/>
    <property type="evidence" value="ECO:0007669"/>
    <property type="project" value="InterPro"/>
</dbReference>
<dbReference type="AlphaFoldDB" id="A0A8J3I4V9"/>
<proteinExistence type="inferred from homology"/>
<protein>
    <recommendedName>
        <fullName evidence="1">Terpene synthase</fullName>
        <ecNumber evidence="1">4.2.3.-</ecNumber>
    </recommendedName>
</protein>
<accession>A0A8J3I4V9</accession>
<evidence type="ECO:0000313" key="2">
    <source>
        <dbReference type="EMBL" id="GHO47108.1"/>
    </source>
</evidence>
<dbReference type="PANTHER" id="PTHR35201:SF4">
    <property type="entry name" value="BETA-PINACENE SYNTHASE-RELATED"/>
    <property type="match status" value="1"/>
</dbReference>
<evidence type="ECO:0000256" key="1">
    <source>
        <dbReference type="RuleBase" id="RU366034"/>
    </source>
</evidence>
<sequence>MYIEKRRLSSGMLIGIDFIDLVERMDFPQAMCSSDVFRVFLRATNNIVCWSNDIVSLRKEFENNDVNNLVLIIQHTSHCTLQDAVSIVRDLVRAETELFMNIERDLLREFPTYEQEIHLYTMAHRAMVRGNLDWSYETSRYGQAET</sequence>
<dbReference type="SUPFAM" id="SSF48576">
    <property type="entry name" value="Terpenoid synthases"/>
    <property type="match status" value="1"/>
</dbReference>
<gene>
    <name evidence="2" type="ORF">KSX_52710</name>
</gene>
<keyword evidence="3" id="KW-1185">Reference proteome</keyword>